<dbReference type="EMBL" id="BMAW01103806">
    <property type="protein sequence ID" value="GFT11033.1"/>
    <property type="molecule type" value="Genomic_DNA"/>
</dbReference>
<comment type="caution">
    <text evidence="1">The sequence shown here is derived from an EMBL/GenBank/DDBJ whole genome shotgun (WGS) entry which is preliminary data.</text>
</comment>
<organism evidence="1 2">
    <name type="scientific">Nephila pilipes</name>
    <name type="common">Giant wood spider</name>
    <name type="synonym">Nephila maculata</name>
    <dbReference type="NCBI Taxonomy" id="299642"/>
    <lineage>
        <taxon>Eukaryota</taxon>
        <taxon>Metazoa</taxon>
        <taxon>Ecdysozoa</taxon>
        <taxon>Arthropoda</taxon>
        <taxon>Chelicerata</taxon>
        <taxon>Arachnida</taxon>
        <taxon>Araneae</taxon>
        <taxon>Araneomorphae</taxon>
        <taxon>Entelegynae</taxon>
        <taxon>Araneoidea</taxon>
        <taxon>Nephilidae</taxon>
        <taxon>Nephila</taxon>
    </lineage>
</organism>
<accession>A0A8X6NEN5</accession>
<sequence length="114" mass="13386">MLSLTSPPPRNGKNVIHHARIPCYIFQIWKWKRWGEERFLVASSSGLCSRNEIMLKATSCLVCQKRKKKNFLFLLNLKDLFLDRCYSFTFERIVLCGIMMKINDGKKKEELVVS</sequence>
<gene>
    <name evidence="1" type="ORF">NPIL_137551</name>
</gene>
<evidence type="ECO:0000313" key="2">
    <source>
        <dbReference type="Proteomes" id="UP000887013"/>
    </source>
</evidence>
<evidence type="ECO:0000313" key="1">
    <source>
        <dbReference type="EMBL" id="GFT11033.1"/>
    </source>
</evidence>
<protein>
    <submittedName>
        <fullName evidence="1">Uncharacterized protein</fullName>
    </submittedName>
</protein>
<dbReference type="Proteomes" id="UP000887013">
    <property type="component" value="Unassembled WGS sequence"/>
</dbReference>
<keyword evidence="2" id="KW-1185">Reference proteome</keyword>
<reference evidence="1" key="1">
    <citation type="submission" date="2020-08" db="EMBL/GenBank/DDBJ databases">
        <title>Multicomponent nature underlies the extraordinary mechanical properties of spider dragline silk.</title>
        <authorList>
            <person name="Kono N."/>
            <person name="Nakamura H."/>
            <person name="Mori M."/>
            <person name="Yoshida Y."/>
            <person name="Ohtoshi R."/>
            <person name="Malay A.D."/>
            <person name="Moran D.A.P."/>
            <person name="Tomita M."/>
            <person name="Numata K."/>
            <person name="Arakawa K."/>
        </authorList>
    </citation>
    <scope>NUCLEOTIDE SEQUENCE</scope>
</reference>
<dbReference type="AlphaFoldDB" id="A0A8X6NEN5"/>
<name>A0A8X6NEN5_NEPPI</name>
<proteinExistence type="predicted"/>